<evidence type="ECO:0000313" key="3">
    <source>
        <dbReference type="Proteomes" id="UP000358366"/>
    </source>
</evidence>
<dbReference type="InterPro" id="IPR028350">
    <property type="entry name" value="DNAC/IstB-like"/>
</dbReference>
<proteinExistence type="predicted"/>
<dbReference type="Proteomes" id="UP000358366">
    <property type="component" value="Unassembled WGS sequence"/>
</dbReference>
<dbReference type="EMBL" id="CABHNI010000048">
    <property type="protein sequence ID" value="VUX19253.1"/>
    <property type="molecule type" value="Genomic_DNA"/>
</dbReference>
<feature type="domain" description="AAA+ ATPase" evidence="1">
    <location>
        <begin position="100"/>
        <end position="236"/>
    </location>
</feature>
<dbReference type="InterPro" id="IPR027417">
    <property type="entry name" value="P-loop_NTPase"/>
</dbReference>
<dbReference type="AlphaFoldDB" id="A0A564UI67"/>
<reference evidence="2 3" key="1">
    <citation type="submission" date="2019-07" db="EMBL/GenBank/DDBJ databases">
        <authorList>
            <person name="Hibberd C M."/>
            <person name="Gehrig L. J."/>
            <person name="Chang H.-W."/>
            <person name="Venkatesh S."/>
        </authorList>
    </citation>
    <scope>NUCLEOTIDE SEQUENCE [LARGE SCALE GENOMIC DNA]</scope>
    <source>
        <strain evidence="2">Dorea_formicigenerans_SSTS_Bg7063</strain>
    </source>
</reference>
<dbReference type="Gene3D" id="3.40.50.300">
    <property type="entry name" value="P-loop containing nucleotide triphosphate hydrolases"/>
    <property type="match status" value="1"/>
</dbReference>
<gene>
    <name evidence="2" type="ORF">DFSSTS7063_02660</name>
</gene>
<dbReference type="GO" id="GO:0006260">
    <property type="term" value="P:DNA replication"/>
    <property type="evidence" value="ECO:0007669"/>
    <property type="project" value="TreeGrafter"/>
</dbReference>
<dbReference type="InterPro" id="IPR003593">
    <property type="entry name" value="AAA+_ATPase"/>
</dbReference>
<organism evidence="2 3">
    <name type="scientific">Dorea formicigenerans</name>
    <dbReference type="NCBI Taxonomy" id="39486"/>
    <lineage>
        <taxon>Bacteria</taxon>
        <taxon>Bacillati</taxon>
        <taxon>Bacillota</taxon>
        <taxon>Clostridia</taxon>
        <taxon>Lachnospirales</taxon>
        <taxon>Lachnospiraceae</taxon>
        <taxon>Dorea</taxon>
    </lineage>
</organism>
<accession>A0A564UI67</accession>
<dbReference type="PANTHER" id="PTHR30050">
    <property type="entry name" value="CHROMOSOMAL REPLICATION INITIATOR PROTEIN DNAA"/>
    <property type="match status" value="1"/>
</dbReference>
<evidence type="ECO:0000259" key="1">
    <source>
        <dbReference type="SMART" id="SM00382"/>
    </source>
</evidence>
<dbReference type="Pfam" id="PF01695">
    <property type="entry name" value="IstB_IS21"/>
    <property type="match status" value="1"/>
</dbReference>
<dbReference type="PANTHER" id="PTHR30050:SF4">
    <property type="entry name" value="ATP-BINDING PROTEIN RV3427C IN INSERTION SEQUENCE-RELATED"/>
    <property type="match status" value="1"/>
</dbReference>
<name>A0A564UI67_9FIRM</name>
<evidence type="ECO:0000313" key="2">
    <source>
        <dbReference type="EMBL" id="VUX19253.1"/>
    </source>
</evidence>
<sequence>MNDTLIERIQADAAALDIKITAQEIALYLSDKKVPPEHLEAIKRFIAFLRKNQRDKAISALLQHSRIPQKEPSTFDDFSRVTGEHAAQIRNLPNLTALYSRQNIAFIGPPGVGKTHLSMAYGNACCQKGLKAYFIKATERNEKFTKARRTGTESSAISGLVRPSCLIIDEIGRSIFDMENTRLFFDMIDRRCSKEGPNCMIFTSNLTPNKWRDFFREEDSLLCALDRTFDAATVYLMKGESYRGRNLKTYSIEISDPTE</sequence>
<dbReference type="RefSeq" id="WP_105309822.1">
    <property type="nucleotide sequence ID" value="NZ_CABHNI010000048.1"/>
</dbReference>
<dbReference type="SMART" id="SM00382">
    <property type="entry name" value="AAA"/>
    <property type="match status" value="1"/>
</dbReference>
<dbReference type="SUPFAM" id="SSF52540">
    <property type="entry name" value="P-loop containing nucleoside triphosphate hydrolases"/>
    <property type="match status" value="1"/>
</dbReference>
<dbReference type="GO" id="GO:0005524">
    <property type="term" value="F:ATP binding"/>
    <property type="evidence" value="ECO:0007669"/>
    <property type="project" value="InterPro"/>
</dbReference>
<dbReference type="InterPro" id="IPR002611">
    <property type="entry name" value="IstB_ATP-bd"/>
</dbReference>
<protein>
    <submittedName>
        <fullName evidence="2">Transposase/IS protein</fullName>
    </submittedName>
</protein>
<dbReference type="PIRSF" id="PIRSF003073">
    <property type="entry name" value="DNAC_TnpB_IstB"/>
    <property type="match status" value="1"/>
</dbReference>
<dbReference type="CDD" id="cd00009">
    <property type="entry name" value="AAA"/>
    <property type="match status" value="1"/>
</dbReference>